<dbReference type="SUPFAM" id="SSF51182">
    <property type="entry name" value="RmlC-like cupins"/>
    <property type="match status" value="1"/>
</dbReference>
<dbReference type="InterPro" id="IPR012093">
    <property type="entry name" value="Pirin"/>
</dbReference>
<gene>
    <name evidence="6" type="ORF">DB30_00807</name>
</gene>
<dbReference type="Gene3D" id="2.60.120.10">
    <property type="entry name" value="Jelly Rolls"/>
    <property type="match status" value="2"/>
</dbReference>
<evidence type="ECO:0000256" key="1">
    <source>
        <dbReference type="ARBA" id="ARBA00008416"/>
    </source>
</evidence>
<dbReference type="PANTHER" id="PTHR13903">
    <property type="entry name" value="PIRIN-RELATED"/>
    <property type="match status" value="1"/>
</dbReference>
<dbReference type="Pfam" id="PF02678">
    <property type="entry name" value="Pirin"/>
    <property type="match status" value="1"/>
</dbReference>
<evidence type="ECO:0000256" key="2">
    <source>
        <dbReference type="PIRSR" id="PIRSR006232-1"/>
    </source>
</evidence>
<accession>A0A0C1ZPT4</accession>
<proteinExistence type="inferred from homology"/>
<comment type="caution">
    <text evidence="6">The sequence shown here is derived from an EMBL/GenBank/DDBJ whole genome shotgun (WGS) entry which is preliminary data.</text>
</comment>
<evidence type="ECO:0000256" key="3">
    <source>
        <dbReference type="RuleBase" id="RU003457"/>
    </source>
</evidence>
<name>A0A0C1ZPT4_9BACT</name>
<reference evidence="6 7" key="1">
    <citation type="submission" date="2014-12" db="EMBL/GenBank/DDBJ databases">
        <title>Genome assembly of Enhygromyxa salina DSM 15201.</title>
        <authorList>
            <person name="Sharma G."/>
            <person name="Subramanian S."/>
        </authorList>
    </citation>
    <scope>NUCLEOTIDE SEQUENCE [LARGE SCALE GENOMIC DNA]</scope>
    <source>
        <strain evidence="6 7">DSM 15201</strain>
    </source>
</reference>
<sequence length="305" mass="32995">MSTRPTNSPACSSPALTLEVETIIDGQPRDIDGFSVRRILPAAAQRALGPFVFFDHMGPAQLPPGRGLDVRPHPHINLATVTYLFDGEIVHRDSLGTHQPIRPGAINWMTAGRGIVHSERTSAEARDAGPSLHGIQLWVGLPTQFEEVDPEFHHHPADTLPEIERGGARLRVLAGAAFGVTSPVHVFSPLFYVEAIMPKDSEIELPAGYADRAAYVATGSVSCGAETAEVGRMLVFSAGSSPRITATTDARVMLLGGAPLDGPRHIWWNFVSSNRARIEQAKQDWSNGRFPAVPGDEVEFIPLPR</sequence>
<dbReference type="InterPro" id="IPR008778">
    <property type="entry name" value="Pirin_C_dom"/>
</dbReference>
<feature type="binding site" evidence="2">
    <location>
        <position position="119"/>
    </location>
    <ligand>
        <name>Fe cation</name>
        <dbReference type="ChEBI" id="CHEBI:24875"/>
    </ligand>
</feature>
<dbReference type="PANTHER" id="PTHR13903:SF8">
    <property type="entry name" value="PIRIN"/>
    <property type="match status" value="1"/>
</dbReference>
<feature type="domain" description="Pirin N-terminal" evidence="4">
    <location>
        <begin position="34"/>
        <end position="139"/>
    </location>
</feature>
<evidence type="ECO:0000313" key="7">
    <source>
        <dbReference type="Proteomes" id="UP000031599"/>
    </source>
</evidence>
<comment type="similarity">
    <text evidence="1 3">Belongs to the pirin family.</text>
</comment>
<evidence type="ECO:0000313" key="6">
    <source>
        <dbReference type="EMBL" id="KIG13033.1"/>
    </source>
</evidence>
<dbReference type="GO" id="GO:0046872">
    <property type="term" value="F:metal ion binding"/>
    <property type="evidence" value="ECO:0007669"/>
    <property type="project" value="UniProtKB-KW"/>
</dbReference>
<dbReference type="Proteomes" id="UP000031599">
    <property type="component" value="Unassembled WGS sequence"/>
</dbReference>
<dbReference type="CDD" id="cd02909">
    <property type="entry name" value="cupin_pirin_N"/>
    <property type="match status" value="1"/>
</dbReference>
<comment type="cofactor">
    <cofactor evidence="2">
        <name>Fe cation</name>
        <dbReference type="ChEBI" id="CHEBI:24875"/>
    </cofactor>
    <text evidence="2">Binds 1 Fe cation per subunit.</text>
</comment>
<dbReference type="InterPro" id="IPR011051">
    <property type="entry name" value="RmlC_Cupin_sf"/>
</dbReference>
<evidence type="ECO:0000259" key="4">
    <source>
        <dbReference type="Pfam" id="PF02678"/>
    </source>
</evidence>
<evidence type="ECO:0000259" key="5">
    <source>
        <dbReference type="Pfam" id="PF05726"/>
    </source>
</evidence>
<protein>
    <submittedName>
        <fullName evidence="6">Pirin-related protein</fullName>
    </submittedName>
</protein>
<dbReference type="PIRSF" id="PIRSF006232">
    <property type="entry name" value="Pirin"/>
    <property type="match status" value="1"/>
</dbReference>
<dbReference type="InterPro" id="IPR014710">
    <property type="entry name" value="RmlC-like_jellyroll"/>
</dbReference>
<feature type="binding site" evidence="2">
    <location>
        <position position="75"/>
    </location>
    <ligand>
        <name>Fe cation</name>
        <dbReference type="ChEBI" id="CHEBI:24875"/>
    </ligand>
</feature>
<dbReference type="Pfam" id="PF05726">
    <property type="entry name" value="Pirin_C"/>
    <property type="match status" value="1"/>
</dbReference>
<dbReference type="EMBL" id="JMCC02000110">
    <property type="protein sequence ID" value="KIG13033.1"/>
    <property type="molecule type" value="Genomic_DNA"/>
</dbReference>
<dbReference type="CDD" id="cd02247">
    <property type="entry name" value="cupin_pirin_C"/>
    <property type="match status" value="1"/>
</dbReference>
<feature type="binding site" evidence="2">
    <location>
        <position position="117"/>
    </location>
    <ligand>
        <name>Fe cation</name>
        <dbReference type="ChEBI" id="CHEBI:24875"/>
    </ligand>
</feature>
<dbReference type="InterPro" id="IPR003829">
    <property type="entry name" value="Pirin_N_dom"/>
</dbReference>
<feature type="binding site" evidence="2">
    <location>
        <position position="73"/>
    </location>
    <ligand>
        <name>Fe cation</name>
        <dbReference type="ChEBI" id="CHEBI:24875"/>
    </ligand>
</feature>
<dbReference type="AlphaFoldDB" id="A0A0C1ZPT4"/>
<keyword evidence="2" id="KW-0408">Iron</keyword>
<keyword evidence="2" id="KW-0479">Metal-binding</keyword>
<dbReference type="RefSeq" id="WP_052556572.1">
    <property type="nucleotide sequence ID" value="NZ_JMCC02000110.1"/>
</dbReference>
<feature type="domain" description="Pirin C-terminal" evidence="5">
    <location>
        <begin position="192"/>
        <end position="290"/>
    </location>
</feature>
<organism evidence="6 7">
    <name type="scientific">Enhygromyxa salina</name>
    <dbReference type="NCBI Taxonomy" id="215803"/>
    <lineage>
        <taxon>Bacteria</taxon>
        <taxon>Pseudomonadati</taxon>
        <taxon>Myxococcota</taxon>
        <taxon>Polyangia</taxon>
        <taxon>Nannocystales</taxon>
        <taxon>Nannocystaceae</taxon>
        <taxon>Enhygromyxa</taxon>
    </lineage>
</organism>